<dbReference type="GO" id="GO:0003723">
    <property type="term" value="F:RNA binding"/>
    <property type="evidence" value="ECO:0007669"/>
    <property type="project" value="UniProtKB-KW"/>
</dbReference>
<keyword evidence="14" id="KW-1185">Reference proteome</keyword>
<evidence type="ECO:0000256" key="9">
    <source>
        <dbReference type="ARBA" id="ARBA00023242"/>
    </source>
</evidence>
<feature type="compositionally biased region" description="Basic and acidic residues" evidence="11">
    <location>
        <begin position="231"/>
        <end position="241"/>
    </location>
</feature>
<dbReference type="Gene3D" id="1.10.10.1440">
    <property type="entry name" value="PHAX RNA-binding domain"/>
    <property type="match status" value="1"/>
</dbReference>
<evidence type="ECO:0000313" key="14">
    <source>
        <dbReference type="Proteomes" id="UP001443914"/>
    </source>
</evidence>
<feature type="region of interest" description="Disordered" evidence="11">
    <location>
        <begin position="180"/>
        <end position="260"/>
    </location>
</feature>
<evidence type="ECO:0000256" key="2">
    <source>
        <dbReference type="ARBA" id="ARBA00004496"/>
    </source>
</evidence>
<keyword evidence="6" id="KW-0963">Cytoplasm</keyword>
<dbReference type="GO" id="GO:0005634">
    <property type="term" value="C:nucleus"/>
    <property type="evidence" value="ECO:0007669"/>
    <property type="project" value="UniProtKB-SubCell"/>
</dbReference>
<keyword evidence="7" id="KW-0694">RNA-binding</keyword>
<sequence length="260" mass="28567">MEVGGSILDVIDEEELSFGDSVDADMMDVEEGEVVDGRFLRGVGDGNEKELGAQPQNVNAETANDVNKKKRRKKKRKNKKAKANNGPSGFDLDRFVIGVCKRLKEKKSYLVYTAVGVLGASAFGDLVKEVDAIQACGGQKTAQGNRYRTGGGILWNILKTRDLNAYKEIMKKGRDFEKQFRRPSTIPPAQNNTTSQDAGPVSVESIPIVADDDLDMKNPPAEELSKQPMAENRKSVHDRIRIPVSYDDLPGDESSKDPVP</sequence>
<accession>A0AAW1M7Z1</accession>
<feature type="domain" description="Phosphorylated adapter RNA export protein RNA-binding" evidence="12">
    <location>
        <begin position="98"/>
        <end position="174"/>
    </location>
</feature>
<evidence type="ECO:0000256" key="5">
    <source>
        <dbReference type="ARBA" id="ARBA00022448"/>
    </source>
</evidence>
<feature type="region of interest" description="Disordered" evidence="11">
    <location>
        <begin position="61"/>
        <end position="86"/>
    </location>
</feature>
<dbReference type="InterPro" id="IPR019385">
    <property type="entry name" value="PHAX_RNA-binding_domain"/>
</dbReference>
<evidence type="ECO:0000256" key="3">
    <source>
        <dbReference type="ARBA" id="ARBA00006094"/>
    </source>
</evidence>
<dbReference type="AlphaFoldDB" id="A0AAW1M7Z1"/>
<dbReference type="Proteomes" id="UP001443914">
    <property type="component" value="Unassembled WGS sequence"/>
</dbReference>
<comment type="similarity">
    <text evidence="3">Belongs to the PHAX family.</text>
</comment>
<evidence type="ECO:0000256" key="8">
    <source>
        <dbReference type="ARBA" id="ARBA00022927"/>
    </source>
</evidence>
<dbReference type="EMBL" id="JBDFQZ010000003">
    <property type="protein sequence ID" value="KAK9742031.1"/>
    <property type="molecule type" value="Genomic_DNA"/>
</dbReference>
<keyword evidence="8" id="KW-0653">Protein transport</keyword>
<dbReference type="InterPro" id="IPR038092">
    <property type="entry name" value="PHAX_RNA-binding_sf"/>
</dbReference>
<evidence type="ECO:0000256" key="4">
    <source>
        <dbReference type="ARBA" id="ARBA00016856"/>
    </source>
</evidence>
<evidence type="ECO:0000313" key="13">
    <source>
        <dbReference type="EMBL" id="KAK9742031.1"/>
    </source>
</evidence>
<evidence type="ECO:0000256" key="7">
    <source>
        <dbReference type="ARBA" id="ARBA00022884"/>
    </source>
</evidence>
<dbReference type="GO" id="GO:0015031">
    <property type="term" value="P:protein transport"/>
    <property type="evidence" value="ECO:0007669"/>
    <property type="project" value="UniProtKB-KW"/>
</dbReference>
<evidence type="ECO:0000256" key="1">
    <source>
        <dbReference type="ARBA" id="ARBA00004123"/>
    </source>
</evidence>
<gene>
    <name evidence="13" type="ORF">RND81_03G144200</name>
</gene>
<comment type="subcellular location">
    <subcellularLocation>
        <location evidence="2">Cytoplasm</location>
    </subcellularLocation>
    <subcellularLocation>
        <location evidence="1">Nucleus</location>
    </subcellularLocation>
</comment>
<dbReference type="GO" id="GO:0005737">
    <property type="term" value="C:cytoplasm"/>
    <property type="evidence" value="ECO:0007669"/>
    <property type="project" value="UniProtKB-SubCell"/>
</dbReference>
<evidence type="ECO:0000256" key="6">
    <source>
        <dbReference type="ARBA" id="ARBA00022490"/>
    </source>
</evidence>
<evidence type="ECO:0000256" key="10">
    <source>
        <dbReference type="ARBA" id="ARBA00030834"/>
    </source>
</evidence>
<dbReference type="Pfam" id="PF10258">
    <property type="entry name" value="PHAX_RNA-bd"/>
    <property type="match status" value="1"/>
</dbReference>
<comment type="caution">
    <text evidence="13">The sequence shown here is derived from an EMBL/GenBank/DDBJ whole genome shotgun (WGS) entry which is preliminary data.</text>
</comment>
<evidence type="ECO:0000259" key="12">
    <source>
        <dbReference type="Pfam" id="PF10258"/>
    </source>
</evidence>
<proteinExistence type="inferred from homology"/>
<dbReference type="PANTHER" id="PTHR13135:SF0">
    <property type="entry name" value="PHOSPHORYLATED ADAPTER RNA EXPORT PROTEIN"/>
    <property type="match status" value="1"/>
</dbReference>
<dbReference type="InterPro" id="IPR039047">
    <property type="entry name" value="PHAX"/>
</dbReference>
<dbReference type="GO" id="GO:0006408">
    <property type="term" value="P:snRNA export from nucleus"/>
    <property type="evidence" value="ECO:0007669"/>
    <property type="project" value="InterPro"/>
</dbReference>
<dbReference type="PANTHER" id="PTHR13135">
    <property type="entry name" value="CYTOSOLIC RESINIFERATOXIN BINDING PROTEIN RBP-26"/>
    <property type="match status" value="1"/>
</dbReference>
<reference evidence="13" key="1">
    <citation type="submission" date="2024-03" db="EMBL/GenBank/DDBJ databases">
        <title>WGS assembly of Saponaria officinalis var. Norfolk2.</title>
        <authorList>
            <person name="Jenkins J."/>
            <person name="Shu S."/>
            <person name="Grimwood J."/>
            <person name="Barry K."/>
            <person name="Goodstein D."/>
            <person name="Schmutz J."/>
            <person name="Leebens-Mack J."/>
            <person name="Osbourn A."/>
        </authorList>
    </citation>
    <scope>NUCLEOTIDE SEQUENCE [LARGE SCALE GENOMIC DNA]</scope>
    <source>
        <strain evidence="13">JIC</strain>
    </source>
</reference>
<feature type="compositionally biased region" description="Polar residues" evidence="11">
    <location>
        <begin position="187"/>
        <end position="197"/>
    </location>
</feature>
<protein>
    <recommendedName>
        <fullName evidence="4">Phosphorylated adapter RNA export protein</fullName>
    </recommendedName>
    <alternativeName>
        <fullName evidence="10">RNA U small nuclear RNA export adapter protein</fullName>
    </alternativeName>
</protein>
<evidence type="ECO:0000256" key="11">
    <source>
        <dbReference type="SAM" id="MobiDB-lite"/>
    </source>
</evidence>
<keyword evidence="5" id="KW-0813">Transport</keyword>
<keyword evidence="9" id="KW-0539">Nucleus</keyword>
<name>A0AAW1M7Z1_SAPOF</name>
<organism evidence="13 14">
    <name type="scientific">Saponaria officinalis</name>
    <name type="common">Common soapwort</name>
    <name type="synonym">Lychnis saponaria</name>
    <dbReference type="NCBI Taxonomy" id="3572"/>
    <lineage>
        <taxon>Eukaryota</taxon>
        <taxon>Viridiplantae</taxon>
        <taxon>Streptophyta</taxon>
        <taxon>Embryophyta</taxon>
        <taxon>Tracheophyta</taxon>
        <taxon>Spermatophyta</taxon>
        <taxon>Magnoliopsida</taxon>
        <taxon>eudicotyledons</taxon>
        <taxon>Gunneridae</taxon>
        <taxon>Pentapetalae</taxon>
        <taxon>Caryophyllales</taxon>
        <taxon>Caryophyllaceae</taxon>
        <taxon>Caryophylleae</taxon>
        <taxon>Saponaria</taxon>
    </lineage>
</organism>
<feature type="compositionally biased region" description="Basic residues" evidence="11">
    <location>
        <begin position="68"/>
        <end position="82"/>
    </location>
</feature>